<protein>
    <submittedName>
        <fullName evidence="3">Uncharacterized protein</fullName>
    </submittedName>
</protein>
<reference evidence="3 4" key="1">
    <citation type="submission" date="2015-07" db="EMBL/GenBank/DDBJ databases">
        <title>The genome of Dufourea novaeangliae.</title>
        <authorList>
            <person name="Pan H."/>
            <person name="Kapheim K."/>
        </authorList>
    </citation>
    <scope>NUCLEOTIDE SEQUENCE [LARGE SCALE GENOMIC DNA]</scope>
    <source>
        <strain evidence="3">0120121106</strain>
        <tissue evidence="3">Whole body</tissue>
    </source>
</reference>
<keyword evidence="4" id="KW-1185">Reference proteome</keyword>
<keyword evidence="2" id="KW-0732">Signal</keyword>
<evidence type="ECO:0000256" key="2">
    <source>
        <dbReference type="SAM" id="SignalP"/>
    </source>
</evidence>
<evidence type="ECO:0000313" key="3">
    <source>
        <dbReference type="EMBL" id="KZC09092.1"/>
    </source>
</evidence>
<organism evidence="3 4">
    <name type="scientific">Dufourea novaeangliae</name>
    <name type="common">Sweat bee</name>
    <dbReference type="NCBI Taxonomy" id="178035"/>
    <lineage>
        <taxon>Eukaryota</taxon>
        <taxon>Metazoa</taxon>
        <taxon>Ecdysozoa</taxon>
        <taxon>Arthropoda</taxon>
        <taxon>Hexapoda</taxon>
        <taxon>Insecta</taxon>
        <taxon>Pterygota</taxon>
        <taxon>Neoptera</taxon>
        <taxon>Endopterygota</taxon>
        <taxon>Hymenoptera</taxon>
        <taxon>Apocrita</taxon>
        <taxon>Aculeata</taxon>
        <taxon>Apoidea</taxon>
        <taxon>Anthophila</taxon>
        <taxon>Halictidae</taxon>
        <taxon>Rophitinae</taxon>
        <taxon>Dufourea</taxon>
    </lineage>
</organism>
<accession>A0A154PB64</accession>
<gene>
    <name evidence="3" type="ORF">WN55_11555</name>
</gene>
<feature type="signal peptide" evidence="2">
    <location>
        <begin position="1"/>
        <end position="28"/>
    </location>
</feature>
<evidence type="ECO:0000256" key="1">
    <source>
        <dbReference type="SAM" id="MobiDB-lite"/>
    </source>
</evidence>
<name>A0A154PB64_DUFNO</name>
<dbReference type="EMBL" id="KQ434864">
    <property type="protein sequence ID" value="KZC09092.1"/>
    <property type="molecule type" value="Genomic_DNA"/>
</dbReference>
<feature type="chain" id="PRO_5007599365" evidence="2">
    <location>
        <begin position="29"/>
        <end position="49"/>
    </location>
</feature>
<proteinExistence type="predicted"/>
<feature type="region of interest" description="Disordered" evidence="1">
    <location>
        <begin position="30"/>
        <end position="49"/>
    </location>
</feature>
<sequence length="49" mass="5231">MRTTRLVFNMALTLAIATIAFLCATATAEPAPDANGTRKDPDIVIRLGK</sequence>
<dbReference type="Proteomes" id="UP000076502">
    <property type="component" value="Unassembled WGS sequence"/>
</dbReference>
<evidence type="ECO:0000313" key="4">
    <source>
        <dbReference type="Proteomes" id="UP000076502"/>
    </source>
</evidence>
<dbReference type="AlphaFoldDB" id="A0A154PB64"/>